<accession>A0A645H8Z4</accession>
<reference evidence="1" key="1">
    <citation type="submission" date="2019-08" db="EMBL/GenBank/DDBJ databases">
        <authorList>
            <person name="Kucharzyk K."/>
            <person name="Murdoch R.W."/>
            <person name="Higgins S."/>
            <person name="Loffler F."/>
        </authorList>
    </citation>
    <scope>NUCLEOTIDE SEQUENCE</scope>
</reference>
<protein>
    <submittedName>
        <fullName evidence="1">Uncharacterized protein</fullName>
    </submittedName>
</protein>
<name>A0A645H8Z4_9ZZZZ</name>
<proteinExistence type="predicted"/>
<evidence type="ECO:0000313" key="1">
    <source>
        <dbReference type="EMBL" id="MPN35170.1"/>
    </source>
</evidence>
<comment type="caution">
    <text evidence="1">The sequence shown here is derived from an EMBL/GenBank/DDBJ whole genome shotgun (WGS) entry which is preliminary data.</text>
</comment>
<organism evidence="1">
    <name type="scientific">bioreactor metagenome</name>
    <dbReference type="NCBI Taxonomy" id="1076179"/>
    <lineage>
        <taxon>unclassified sequences</taxon>
        <taxon>metagenomes</taxon>
        <taxon>ecological metagenomes</taxon>
    </lineage>
</organism>
<sequence>MIIIELHDWMEDNCAKPFFEAINKTFKNYKYYINGENTIIINQDID</sequence>
<dbReference type="AlphaFoldDB" id="A0A645H8Z4"/>
<gene>
    <name evidence="1" type="ORF">SDC9_182665</name>
</gene>
<dbReference type="EMBL" id="VSSQ01088586">
    <property type="protein sequence ID" value="MPN35170.1"/>
    <property type="molecule type" value="Genomic_DNA"/>
</dbReference>